<gene>
    <name evidence="3" type="ORF">S03H2_65683</name>
</gene>
<dbReference type="InterPro" id="IPR019734">
    <property type="entry name" value="TPR_rpt"/>
</dbReference>
<accession>X1J4N2</accession>
<comment type="caution">
    <text evidence="3">The sequence shown here is derived from an EMBL/GenBank/DDBJ whole genome shotgun (WGS) entry which is preliminary data.</text>
</comment>
<name>X1J4N2_9ZZZZ</name>
<sequence length="176" mass="19543">MKTAQGALPILIALFAISASTLAGSSPARAQSLQQFYEQGVEILEGGMPEEALGVFEDILDIDPEHKMAWYQKSICLFRLEKYESALEAAERTLVMDASFTFGWNIKGNILEALERPREALACYDIALDTNPWLKAVWLNRGILLNKQGLYLEAEESIGRAIQLGENSARAYMELG</sequence>
<keyword evidence="2" id="KW-0802">TPR repeat</keyword>
<dbReference type="SUPFAM" id="SSF48452">
    <property type="entry name" value="TPR-like"/>
    <property type="match status" value="1"/>
</dbReference>
<dbReference type="PROSITE" id="PS50005">
    <property type="entry name" value="TPR"/>
    <property type="match status" value="1"/>
</dbReference>
<dbReference type="InterPro" id="IPR051685">
    <property type="entry name" value="Ycf3/AcsC/BcsC/TPR_MFPF"/>
</dbReference>
<proteinExistence type="predicted"/>
<keyword evidence="1" id="KW-0677">Repeat</keyword>
<dbReference type="InterPro" id="IPR011990">
    <property type="entry name" value="TPR-like_helical_dom_sf"/>
</dbReference>
<dbReference type="PANTHER" id="PTHR44943:SF8">
    <property type="entry name" value="TPR REPEAT-CONTAINING PROTEIN MJ0263"/>
    <property type="match status" value="1"/>
</dbReference>
<dbReference type="SMART" id="SM00028">
    <property type="entry name" value="TPR"/>
    <property type="match status" value="4"/>
</dbReference>
<dbReference type="EMBL" id="BARU01042797">
    <property type="protein sequence ID" value="GAH76440.1"/>
    <property type="molecule type" value="Genomic_DNA"/>
</dbReference>
<dbReference type="PANTHER" id="PTHR44943">
    <property type="entry name" value="CELLULOSE SYNTHASE OPERON PROTEIN C"/>
    <property type="match status" value="1"/>
</dbReference>
<protein>
    <submittedName>
        <fullName evidence="3">Uncharacterized protein</fullName>
    </submittedName>
</protein>
<organism evidence="3">
    <name type="scientific">marine sediment metagenome</name>
    <dbReference type="NCBI Taxonomy" id="412755"/>
    <lineage>
        <taxon>unclassified sequences</taxon>
        <taxon>metagenomes</taxon>
        <taxon>ecological metagenomes</taxon>
    </lineage>
</organism>
<dbReference type="AlphaFoldDB" id="X1J4N2"/>
<evidence type="ECO:0000256" key="1">
    <source>
        <dbReference type="ARBA" id="ARBA00022737"/>
    </source>
</evidence>
<dbReference type="Pfam" id="PF13432">
    <property type="entry name" value="TPR_16"/>
    <property type="match status" value="2"/>
</dbReference>
<dbReference type="Gene3D" id="1.25.40.10">
    <property type="entry name" value="Tetratricopeptide repeat domain"/>
    <property type="match status" value="2"/>
</dbReference>
<reference evidence="3" key="1">
    <citation type="journal article" date="2014" name="Front. Microbiol.">
        <title>High frequency of phylogenetically diverse reductive dehalogenase-homologous genes in deep subseafloor sedimentary metagenomes.</title>
        <authorList>
            <person name="Kawai M."/>
            <person name="Futagami T."/>
            <person name="Toyoda A."/>
            <person name="Takaki Y."/>
            <person name="Nishi S."/>
            <person name="Hori S."/>
            <person name="Arai W."/>
            <person name="Tsubouchi T."/>
            <person name="Morono Y."/>
            <person name="Uchiyama I."/>
            <person name="Ito T."/>
            <person name="Fujiyama A."/>
            <person name="Inagaki F."/>
            <person name="Takami H."/>
        </authorList>
    </citation>
    <scope>NUCLEOTIDE SEQUENCE</scope>
    <source>
        <strain evidence="3">Expedition CK06-06</strain>
    </source>
</reference>
<evidence type="ECO:0000313" key="3">
    <source>
        <dbReference type="EMBL" id="GAH76440.1"/>
    </source>
</evidence>
<feature type="non-terminal residue" evidence="3">
    <location>
        <position position="176"/>
    </location>
</feature>
<evidence type="ECO:0000256" key="2">
    <source>
        <dbReference type="ARBA" id="ARBA00022803"/>
    </source>
</evidence>